<keyword evidence="2" id="KW-1185">Reference proteome</keyword>
<protein>
    <submittedName>
        <fullName evidence="1">Uncharacterized protein</fullName>
    </submittedName>
</protein>
<evidence type="ECO:0000313" key="2">
    <source>
        <dbReference type="Proteomes" id="UP000552757"/>
    </source>
</evidence>
<organism evidence="1 2">
    <name type="scientific">Sphingobium fontiphilum</name>
    <dbReference type="NCBI Taxonomy" id="944425"/>
    <lineage>
        <taxon>Bacteria</taxon>
        <taxon>Pseudomonadati</taxon>
        <taxon>Pseudomonadota</taxon>
        <taxon>Alphaproteobacteria</taxon>
        <taxon>Sphingomonadales</taxon>
        <taxon>Sphingomonadaceae</taxon>
        <taxon>Sphingobium</taxon>
    </lineage>
</organism>
<dbReference type="EMBL" id="JACIEB010000001">
    <property type="protein sequence ID" value="MBB3980815.1"/>
    <property type="molecule type" value="Genomic_DNA"/>
</dbReference>
<dbReference type="AlphaFoldDB" id="A0A7W6DCN7"/>
<sequence>MTGLALAMFVGLFAWGQQIVGYDDPHGRVQLALLATFSFGLLIGYRAHG</sequence>
<name>A0A7W6DCN7_9SPHN</name>
<proteinExistence type="predicted"/>
<comment type="caution">
    <text evidence="1">The sequence shown here is derived from an EMBL/GenBank/DDBJ whole genome shotgun (WGS) entry which is preliminary data.</text>
</comment>
<reference evidence="1 2" key="1">
    <citation type="submission" date="2020-08" db="EMBL/GenBank/DDBJ databases">
        <title>Genomic Encyclopedia of Type Strains, Phase IV (KMG-IV): sequencing the most valuable type-strain genomes for metagenomic binning, comparative biology and taxonomic classification.</title>
        <authorList>
            <person name="Goeker M."/>
        </authorList>
    </citation>
    <scope>NUCLEOTIDE SEQUENCE [LARGE SCALE GENOMIC DNA]</scope>
    <source>
        <strain evidence="1 2">DSM 29348</strain>
    </source>
</reference>
<dbReference type="RefSeq" id="WP_183953800.1">
    <property type="nucleotide sequence ID" value="NZ_JACIEB010000001.1"/>
</dbReference>
<accession>A0A7W6DCN7</accession>
<dbReference type="Proteomes" id="UP000552757">
    <property type="component" value="Unassembled WGS sequence"/>
</dbReference>
<evidence type="ECO:0000313" key="1">
    <source>
        <dbReference type="EMBL" id="MBB3980815.1"/>
    </source>
</evidence>
<gene>
    <name evidence="1" type="ORF">GGR44_000446</name>
</gene>